<sequence>MDASPLALRRQTTLQLPASPFQPRRRIRAWKLKLRSTWRSAKTTFSRNLLKRFHHHRTSSSVAAAKKQSRIAPSNPNNPQTDAESKRIGRRDIVVAWRGTVAPSEKVKGESGRAPSWRGGGRWRRRRK</sequence>
<accession>A0AAV2FNX3</accession>
<gene>
    <name evidence="2" type="ORF">LTRI10_LOCUS39812</name>
</gene>
<dbReference type="AlphaFoldDB" id="A0AAV2FNX3"/>
<evidence type="ECO:0000313" key="3">
    <source>
        <dbReference type="Proteomes" id="UP001497516"/>
    </source>
</evidence>
<feature type="compositionally biased region" description="Polar residues" evidence="1">
    <location>
        <begin position="71"/>
        <end position="82"/>
    </location>
</feature>
<organism evidence="2 3">
    <name type="scientific">Linum trigynum</name>
    <dbReference type="NCBI Taxonomy" id="586398"/>
    <lineage>
        <taxon>Eukaryota</taxon>
        <taxon>Viridiplantae</taxon>
        <taxon>Streptophyta</taxon>
        <taxon>Embryophyta</taxon>
        <taxon>Tracheophyta</taxon>
        <taxon>Spermatophyta</taxon>
        <taxon>Magnoliopsida</taxon>
        <taxon>eudicotyledons</taxon>
        <taxon>Gunneridae</taxon>
        <taxon>Pentapetalae</taxon>
        <taxon>rosids</taxon>
        <taxon>fabids</taxon>
        <taxon>Malpighiales</taxon>
        <taxon>Linaceae</taxon>
        <taxon>Linum</taxon>
    </lineage>
</organism>
<evidence type="ECO:0000313" key="2">
    <source>
        <dbReference type="EMBL" id="CAL1399637.1"/>
    </source>
</evidence>
<reference evidence="2 3" key="1">
    <citation type="submission" date="2024-04" db="EMBL/GenBank/DDBJ databases">
        <authorList>
            <person name="Fracassetti M."/>
        </authorList>
    </citation>
    <scope>NUCLEOTIDE SEQUENCE [LARGE SCALE GENOMIC DNA]</scope>
</reference>
<keyword evidence="3" id="KW-1185">Reference proteome</keyword>
<dbReference type="EMBL" id="OZ034820">
    <property type="protein sequence ID" value="CAL1399637.1"/>
    <property type="molecule type" value="Genomic_DNA"/>
</dbReference>
<feature type="compositionally biased region" description="Basic and acidic residues" evidence="1">
    <location>
        <begin position="83"/>
        <end position="93"/>
    </location>
</feature>
<dbReference type="Proteomes" id="UP001497516">
    <property type="component" value="Chromosome 7"/>
</dbReference>
<evidence type="ECO:0000256" key="1">
    <source>
        <dbReference type="SAM" id="MobiDB-lite"/>
    </source>
</evidence>
<name>A0AAV2FNX3_9ROSI</name>
<proteinExistence type="predicted"/>
<protein>
    <submittedName>
        <fullName evidence="2">Uncharacterized protein</fullName>
    </submittedName>
</protein>
<feature type="region of interest" description="Disordered" evidence="1">
    <location>
        <begin position="55"/>
        <end position="128"/>
    </location>
</feature>